<dbReference type="OrthoDB" id="406765at2759"/>
<keyword evidence="4" id="KW-1185">Reference proteome</keyword>
<dbReference type="EMBL" id="AMQN01020121">
    <property type="status" value="NOT_ANNOTATED_CDS"/>
    <property type="molecule type" value="Genomic_DNA"/>
</dbReference>
<dbReference type="OMA" id="HAFTTQE"/>
<sequence>MEHQGASQKATRVAIAECNPDRSLPRIESRISGDEFLVNELRRQGFLVTNHPWDCRDVRWENFCVVIIRKTWDYYLKYDAFLEWIQRLEHSGVKVVNPPHVLRWNINKHYLKHLSEEGVAITPTHFVEKGEALSLKSIMQKWPRIVLKPVVGLNGYQVIKIFDKEDIAAKQEAFQAMLNGSQDGVMVQPYMPGADTELSLIFIGGKYSHAIRLQPGESESRDNREIVRCYPHADAMAVANSAIKACPWKQAPVYARVDLVEDFDDGGYKLMELEMVEPYLYLNEKSALRLANSIREVMD</sequence>
<evidence type="ECO:0000313" key="4">
    <source>
        <dbReference type="Proteomes" id="UP000014760"/>
    </source>
</evidence>
<evidence type="ECO:0000259" key="1">
    <source>
        <dbReference type="Pfam" id="PF02955"/>
    </source>
</evidence>
<dbReference type="GO" id="GO:0004363">
    <property type="term" value="F:glutathione synthase activity"/>
    <property type="evidence" value="ECO:0007669"/>
    <property type="project" value="InterPro"/>
</dbReference>
<name>R7UYL6_CAPTE</name>
<dbReference type="EnsemblMetazoa" id="CapteT211865">
    <property type="protein sequence ID" value="CapteP211865"/>
    <property type="gene ID" value="CapteG211865"/>
</dbReference>
<dbReference type="PANTHER" id="PTHR39217:SF1">
    <property type="entry name" value="GLUTATHIONE SYNTHETASE"/>
    <property type="match status" value="1"/>
</dbReference>
<dbReference type="GO" id="GO:0005524">
    <property type="term" value="F:ATP binding"/>
    <property type="evidence" value="ECO:0007669"/>
    <property type="project" value="InterPro"/>
</dbReference>
<feature type="domain" description="Prokaryotic glutathione synthetase ATP-binding" evidence="1">
    <location>
        <begin position="123"/>
        <end position="223"/>
    </location>
</feature>
<reference evidence="4" key="1">
    <citation type="submission" date="2012-12" db="EMBL/GenBank/DDBJ databases">
        <authorList>
            <person name="Hellsten U."/>
            <person name="Grimwood J."/>
            <person name="Chapman J.A."/>
            <person name="Shapiro H."/>
            <person name="Aerts A."/>
            <person name="Otillar R.P."/>
            <person name="Terry A.Y."/>
            <person name="Boore J.L."/>
            <person name="Simakov O."/>
            <person name="Marletaz F."/>
            <person name="Cho S.-J."/>
            <person name="Edsinger-Gonzales E."/>
            <person name="Havlak P."/>
            <person name="Kuo D.-H."/>
            <person name="Larsson T."/>
            <person name="Lv J."/>
            <person name="Arendt D."/>
            <person name="Savage R."/>
            <person name="Osoegawa K."/>
            <person name="de Jong P."/>
            <person name="Lindberg D.R."/>
            <person name="Seaver E.C."/>
            <person name="Weisblat D.A."/>
            <person name="Putnam N.H."/>
            <person name="Grigoriev I.V."/>
            <person name="Rokhsar D.S."/>
        </authorList>
    </citation>
    <scope>NUCLEOTIDE SEQUENCE</scope>
    <source>
        <strain evidence="4">I ESC-2004</strain>
    </source>
</reference>
<evidence type="ECO:0000313" key="3">
    <source>
        <dbReference type="EnsemblMetazoa" id="CapteP211865"/>
    </source>
</evidence>
<dbReference type="SUPFAM" id="SSF56059">
    <property type="entry name" value="Glutathione synthetase ATP-binding domain-like"/>
    <property type="match status" value="1"/>
</dbReference>
<gene>
    <name evidence="2" type="ORF">CAPTEDRAFT_211865</name>
</gene>
<reference evidence="3" key="3">
    <citation type="submission" date="2015-06" db="UniProtKB">
        <authorList>
            <consortium name="EnsemblMetazoa"/>
        </authorList>
    </citation>
    <scope>IDENTIFICATION</scope>
</reference>
<evidence type="ECO:0000313" key="2">
    <source>
        <dbReference type="EMBL" id="ELU11372.1"/>
    </source>
</evidence>
<dbReference type="Pfam" id="PF02955">
    <property type="entry name" value="GSH-S_ATP"/>
    <property type="match status" value="1"/>
</dbReference>
<dbReference type="AlphaFoldDB" id="R7UYL6"/>
<protein>
    <recommendedName>
        <fullName evidence="1">Prokaryotic glutathione synthetase ATP-binding domain-containing protein</fullName>
    </recommendedName>
</protein>
<reference evidence="2 4" key="2">
    <citation type="journal article" date="2013" name="Nature">
        <title>Insights into bilaterian evolution from three spiralian genomes.</title>
        <authorList>
            <person name="Simakov O."/>
            <person name="Marletaz F."/>
            <person name="Cho S.J."/>
            <person name="Edsinger-Gonzales E."/>
            <person name="Havlak P."/>
            <person name="Hellsten U."/>
            <person name="Kuo D.H."/>
            <person name="Larsson T."/>
            <person name="Lv J."/>
            <person name="Arendt D."/>
            <person name="Savage R."/>
            <person name="Osoegawa K."/>
            <person name="de Jong P."/>
            <person name="Grimwood J."/>
            <person name="Chapman J.A."/>
            <person name="Shapiro H."/>
            <person name="Aerts A."/>
            <person name="Otillar R.P."/>
            <person name="Terry A.Y."/>
            <person name="Boore J.L."/>
            <person name="Grigoriev I.V."/>
            <person name="Lindberg D.R."/>
            <person name="Seaver E.C."/>
            <person name="Weisblat D.A."/>
            <person name="Putnam N.H."/>
            <person name="Rokhsar D.S."/>
        </authorList>
    </citation>
    <scope>NUCLEOTIDE SEQUENCE</scope>
    <source>
        <strain evidence="2 4">I ESC-2004</strain>
    </source>
</reference>
<dbReference type="HOGENOM" id="CLU_070819_0_1_1"/>
<dbReference type="STRING" id="283909.R7UYL6"/>
<proteinExistence type="predicted"/>
<organism evidence="2">
    <name type="scientific">Capitella teleta</name>
    <name type="common">Polychaete worm</name>
    <dbReference type="NCBI Taxonomy" id="283909"/>
    <lineage>
        <taxon>Eukaryota</taxon>
        <taxon>Metazoa</taxon>
        <taxon>Spiralia</taxon>
        <taxon>Lophotrochozoa</taxon>
        <taxon>Annelida</taxon>
        <taxon>Polychaeta</taxon>
        <taxon>Sedentaria</taxon>
        <taxon>Scolecida</taxon>
        <taxon>Capitellidae</taxon>
        <taxon>Capitella</taxon>
    </lineage>
</organism>
<accession>R7UYL6</accession>
<dbReference type="InterPro" id="IPR053191">
    <property type="entry name" value="DcsG_Biosynth_Enzyme"/>
</dbReference>
<dbReference type="EMBL" id="KB296740">
    <property type="protein sequence ID" value="ELU11372.1"/>
    <property type="molecule type" value="Genomic_DNA"/>
</dbReference>
<dbReference type="Proteomes" id="UP000014760">
    <property type="component" value="Unassembled WGS sequence"/>
</dbReference>
<dbReference type="InterPro" id="IPR004218">
    <property type="entry name" value="GSHS_ATP-bd"/>
</dbReference>
<dbReference type="PANTHER" id="PTHR39217">
    <property type="match status" value="1"/>
</dbReference>